<comment type="caution">
    <text evidence="2">The sequence shown here is derived from an EMBL/GenBank/DDBJ whole genome shotgun (WGS) entry which is preliminary data.</text>
</comment>
<evidence type="ECO:0000256" key="1">
    <source>
        <dbReference type="SAM" id="SignalP"/>
    </source>
</evidence>
<evidence type="ECO:0008006" key="4">
    <source>
        <dbReference type="Google" id="ProtNLM"/>
    </source>
</evidence>
<evidence type="ECO:0000313" key="3">
    <source>
        <dbReference type="Proteomes" id="UP000284006"/>
    </source>
</evidence>
<dbReference type="RefSeq" id="WP_147373915.1">
    <property type="nucleotide sequence ID" value="NZ_QYUP01000141.1"/>
</dbReference>
<dbReference type="AlphaFoldDB" id="A0A418XGY2"/>
<keyword evidence="3" id="KW-1185">Reference proteome</keyword>
<organism evidence="2 3">
    <name type="scientific">Massilia cavernae</name>
    <dbReference type="NCBI Taxonomy" id="2320864"/>
    <lineage>
        <taxon>Bacteria</taxon>
        <taxon>Pseudomonadati</taxon>
        <taxon>Pseudomonadota</taxon>
        <taxon>Betaproteobacteria</taxon>
        <taxon>Burkholderiales</taxon>
        <taxon>Oxalobacteraceae</taxon>
        <taxon>Telluria group</taxon>
        <taxon>Massilia</taxon>
    </lineage>
</organism>
<sequence length="106" mass="11432">MKIAILLFALAPMVAFASAPSPEAAASDLWRSLSHGPGQGGDGAAVRGLFHADAMVYGGRYKEGAPVFSAQKASEFMESVATPRENAFYECEVTREVRRYDRFATV</sequence>
<dbReference type="OrthoDB" id="8754772at2"/>
<dbReference type="EMBL" id="QYUP01000141">
    <property type="protein sequence ID" value="RJG11707.1"/>
    <property type="molecule type" value="Genomic_DNA"/>
</dbReference>
<feature type="chain" id="PRO_5019543820" description="DUF4440 domain-containing protein" evidence="1">
    <location>
        <begin position="18"/>
        <end position="106"/>
    </location>
</feature>
<name>A0A418XGY2_9BURK</name>
<gene>
    <name evidence="2" type="ORF">D3872_18220</name>
</gene>
<feature type="signal peptide" evidence="1">
    <location>
        <begin position="1"/>
        <end position="17"/>
    </location>
</feature>
<reference evidence="2 3" key="1">
    <citation type="submission" date="2018-09" db="EMBL/GenBank/DDBJ databases">
        <authorList>
            <person name="Zhu H."/>
        </authorList>
    </citation>
    <scope>NUCLEOTIDE SEQUENCE [LARGE SCALE GENOMIC DNA]</scope>
    <source>
        <strain evidence="2 3">K1S02-61</strain>
    </source>
</reference>
<evidence type="ECO:0000313" key="2">
    <source>
        <dbReference type="EMBL" id="RJG11707.1"/>
    </source>
</evidence>
<keyword evidence="1" id="KW-0732">Signal</keyword>
<proteinExistence type="predicted"/>
<dbReference type="Proteomes" id="UP000284006">
    <property type="component" value="Unassembled WGS sequence"/>
</dbReference>
<feature type="non-terminal residue" evidence="2">
    <location>
        <position position="106"/>
    </location>
</feature>
<protein>
    <recommendedName>
        <fullName evidence="4">DUF4440 domain-containing protein</fullName>
    </recommendedName>
</protein>
<accession>A0A418XGY2</accession>